<protein>
    <recommendedName>
        <fullName evidence="3">Protein kinase domain-containing protein</fullName>
    </recommendedName>
</protein>
<reference evidence="1 2" key="1">
    <citation type="journal article" date="2013" name="Curr. Biol.">
        <title>The Genome of the Foraminiferan Reticulomyxa filosa.</title>
        <authorList>
            <person name="Glockner G."/>
            <person name="Hulsmann N."/>
            <person name="Schleicher M."/>
            <person name="Noegel A.A."/>
            <person name="Eichinger L."/>
            <person name="Gallinger C."/>
            <person name="Pawlowski J."/>
            <person name="Sierra R."/>
            <person name="Euteneuer U."/>
            <person name="Pillet L."/>
            <person name="Moustafa A."/>
            <person name="Platzer M."/>
            <person name="Groth M."/>
            <person name="Szafranski K."/>
            <person name="Schliwa M."/>
        </authorList>
    </citation>
    <scope>NUCLEOTIDE SEQUENCE [LARGE SCALE GENOMIC DNA]</scope>
</reference>
<dbReference type="EMBL" id="ASPP01020361">
    <property type="protein sequence ID" value="ETO13840.1"/>
    <property type="molecule type" value="Genomic_DNA"/>
</dbReference>
<sequence>MSSKVFLNENPESRFLIIQPLGQGLVKHLCDKKKNERQEVQGKQKKAEKYEQKKRSYGSVYKAVDTMDEEIVALKIMPDEVDKGSLEKEVRTLKKLKSPYVVFFRDAFLWDGNIWVSNKYKTTMHIIHTYTKQ</sequence>
<dbReference type="Gene3D" id="3.30.200.20">
    <property type="entry name" value="Phosphorylase Kinase, domain 1"/>
    <property type="match status" value="1"/>
</dbReference>
<dbReference type="OrthoDB" id="248923at2759"/>
<dbReference type="SUPFAM" id="SSF56112">
    <property type="entry name" value="Protein kinase-like (PK-like)"/>
    <property type="match status" value="1"/>
</dbReference>
<evidence type="ECO:0000313" key="2">
    <source>
        <dbReference type="Proteomes" id="UP000023152"/>
    </source>
</evidence>
<comment type="caution">
    <text evidence="1">The sequence shown here is derived from an EMBL/GenBank/DDBJ whole genome shotgun (WGS) entry which is preliminary data.</text>
</comment>
<evidence type="ECO:0000313" key="1">
    <source>
        <dbReference type="EMBL" id="ETO13840.1"/>
    </source>
</evidence>
<organism evidence="1 2">
    <name type="scientific">Reticulomyxa filosa</name>
    <dbReference type="NCBI Taxonomy" id="46433"/>
    <lineage>
        <taxon>Eukaryota</taxon>
        <taxon>Sar</taxon>
        <taxon>Rhizaria</taxon>
        <taxon>Retaria</taxon>
        <taxon>Foraminifera</taxon>
        <taxon>Monothalamids</taxon>
        <taxon>Reticulomyxidae</taxon>
        <taxon>Reticulomyxa</taxon>
    </lineage>
</organism>
<proteinExistence type="predicted"/>
<keyword evidence="2" id="KW-1185">Reference proteome</keyword>
<dbReference type="AlphaFoldDB" id="X6ML95"/>
<accession>X6ML95</accession>
<name>X6ML95_RETFI</name>
<dbReference type="InterPro" id="IPR011009">
    <property type="entry name" value="Kinase-like_dom_sf"/>
</dbReference>
<gene>
    <name evidence="1" type="ORF">RFI_23528</name>
</gene>
<dbReference type="Proteomes" id="UP000023152">
    <property type="component" value="Unassembled WGS sequence"/>
</dbReference>
<evidence type="ECO:0008006" key="3">
    <source>
        <dbReference type="Google" id="ProtNLM"/>
    </source>
</evidence>